<proteinExistence type="predicted"/>
<evidence type="ECO:0000313" key="1">
    <source>
        <dbReference type="EMBL" id="CAI2370774.1"/>
    </source>
</evidence>
<keyword evidence="2" id="KW-1185">Reference proteome</keyword>
<name>A0AAD1USQ7_EUPCR</name>
<dbReference type="EMBL" id="CAMPGE010011982">
    <property type="protein sequence ID" value="CAI2370774.1"/>
    <property type="molecule type" value="Genomic_DNA"/>
</dbReference>
<protein>
    <submittedName>
        <fullName evidence="1">Uncharacterized protein</fullName>
    </submittedName>
</protein>
<comment type="caution">
    <text evidence="1">The sequence shown here is derived from an EMBL/GenBank/DDBJ whole genome shotgun (WGS) entry which is preliminary data.</text>
</comment>
<reference evidence="1" key="1">
    <citation type="submission" date="2023-07" db="EMBL/GenBank/DDBJ databases">
        <authorList>
            <consortium name="AG Swart"/>
            <person name="Singh M."/>
            <person name="Singh A."/>
            <person name="Seah K."/>
            <person name="Emmerich C."/>
        </authorList>
    </citation>
    <scope>NUCLEOTIDE SEQUENCE</scope>
    <source>
        <strain evidence="1">DP1</strain>
    </source>
</reference>
<sequence>MEIGKSTRNPLNRVIVFDDWTKPGYSFGYFSRLAKRIPMLLYEVKELKEVRDTDFRDISFLKRGLENFLTIKLSQVGGDYAQLEEFNDLRGVIGYSEELGEIILRDLGYQVYHDDSHDFFLKNPKRIQMLIEILVKLKSNWNGFKKNQSEFSKLVKSLKNICEGHFNNEAKKEELKDDIPNVDLFNTHLIKQLFASGILSNWLFSKERQLEDYSITSLESLVSGFRVIKEGTEKEYISEVDKLNGQIKEELNKAYGSYNQ</sequence>
<dbReference type="Proteomes" id="UP001295684">
    <property type="component" value="Unassembled WGS sequence"/>
</dbReference>
<evidence type="ECO:0000313" key="2">
    <source>
        <dbReference type="Proteomes" id="UP001295684"/>
    </source>
</evidence>
<dbReference type="AlphaFoldDB" id="A0AAD1USQ7"/>
<accession>A0AAD1USQ7</accession>
<gene>
    <name evidence="1" type="ORF">ECRASSUSDP1_LOCUS12093</name>
</gene>
<organism evidence="1 2">
    <name type="scientific">Euplotes crassus</name>
    <dbReference type="NCBI Taxonomy" id="5936"/>
    <lineage>
        <taxon>Eukaryota</taxon>
        <taxon>Sar</taxon>
        <taxon>Alveolata</taxon>
        <taxon>Ciliophora</taxon>
        <taxon>Intramacronucleata</taxon>
        <taxon>Spirotrichea</taxon>
        <taxon>Hypotrichia</taxon>
        <taxon>Euplotida</taxon>
        <taxon>Euplotidae</taxon>
        <taxon>Moneuplotes</taxon>
    </lineage>
</organism>